<feature type="compositionally biased region" description="Basic residues" evidence="1">
    <location>
        <begin position="39"/>
        <end position="53"/>
    </location>
</feature>
<evidence type="ECO:0000313" key="2">
    <source>
        <dbReference type="EMBL" id="JAD47944.1"/>
    </source>
</evidence>
<evidence type="ECO:0000256" key="1">
    <source>
        <dbReference type="SAM" id="MobiDB-lite"/>
    </source>
</evidence>
<proteinExistence type="predicted"/>
<dbReference type="AlphaFoldDB" id="A0A0A9A8D9"/>
<accession>A0A0A9A8D9</accession>
<feature type="region of interest" description="Disordered" evidence="1">
    <location>
        <begin position="1"/>
        <end position="53"/>
    </location>
</feature>
<reference evidence="2" key="2">
    <citation type="journal article" date="2015" name="Data Brief">
        <title>Shoot transcriptome of the giant reed, Arundo donax.</title>
        <authorList>
            <person name="Barrero R.A."/>
            <person name="Guerrero F.D."/>
            <person name="Moolhuijzen P."/>
            <person name="Goolsby J.A."/>
            <person name="Tidwell J."/>
            <person name="Bellgard S.E."/>
            <person name="Bellgard M.I."/>
        </authorList>
    </citation>
    <scope>NUCLEOTIDE SEQUENCE</scope>
    <source>
        <tissue evidence="2">Shoot tissue taken approximately 20 cm above the soil surface</tissue>
    </source>
</reference>
<dbReference type="EMBL" id="GBRH01249951">
    <property type="protein sequence ID" value="JAD47944.1"/>
    <property type="molecule type" value="Transcribed_RNA"/>
</dbReference>
<protein>
    <submittedName>
        <fullName evidence="2">Uncharacterized protein</fullName>
    </submittedName>
</protein>
<organism evidence="2">
    <name type="scientific">Arundo donax</name>
    <name type="common">Giant reed</name>
    <name type="synonym">Donax arundinaceus</name>
    <dbReference type="NCBI Taxonomy" id="35708"/>
    <lineage>
        <taxon>Eukaryota</taxon>
        <taxon>Viridiplantae</taxon>
        <taxon>Streptophyta</taxon>
        <taxon>Embryophyta</taxon>
        <taxon>Tracheophyta</taxon>
        <taxon>Spermatophyta</taxon>
        <taxon>Magnoliopsida</taxon>
        <taxon>Liliopsida</taxon>
        <taxon>Poales</taxon>
        <taxon>Poaceae</taxon>
        <taxon>PACMAD clade</taxon>
        <taxon>Arundinoideae</taxon>
        <taxon>Arundineae</taxon>
        <taxon>Arundo</taxon>
    </lineage>
</organism>
<reference evidence="2" key="1">
    <citation type="submission" date="2014-09" db="EMBL/GenBank/DDBJ databases">
        <authorList>
            <person name="Magalhaes I.L.F."/>
            <person name="Oliveira U."/>
            <person name="Santos F.R."/>
            <person name="Vidigal T.H.D.A."/>
            <person name="Brescovit A.D."/>
            <person name="Santos A.J."/>
        </authorList>
    </citation>
    <scope>NUCLEOTIDE SEQUENCE</scope>
    <source>
        <tissue evidence="2">Shoot tissue taken approximately 20 cm above the soil surface</tissue>
    </source>
</reference>
<name>A0A0A9A8D9_ARUDO</name>
<sequence length="53" mass="5812">MEGSCRAVGLGGPRRRQGRGAEVPHPQPPRQLPWSLQAGRRRCVRRGRQGPAA</sequence>